<feature type="compositionally biased region" description="Polar residues" evidence="2">
    <location>
        <begin position="168"/>
        <end position="177"/>
    </location>
</feature>
<comment type="similarity">
    <text evidence="1">Belongs to the SNAP-25 family.</text>
</comment>
<dbReference type="SMART" id="SM00397">
    <property type="entry name" value="t_SNARE"/>
    <property type="match status" value="1"/>
</dbReference>
<dbReference type="Proteomes" id="UP001586593">
    <property type="component" value="Unassembled WGS sequence"/>
</dbReference>
<feature type="domain" description="T-SNARE coiled-coil homology" evidence="3">
    <location>
        <begin position="373"/>
        <end position="435"/>
    </location>
</feature>
<gene>
    <name evidence="4" type="ORF">VTK73DRAFT_9485</name>
</gene>
<feature type="region of interest" description="Disordered" evidence="2">
    <location>
        <begin position="311"/>
        <end position="355"/>
    </location>
</feature>
<dbReference type="EMBL" id="JAZHXJ010000008">
    <property type="protein sequence ID" value="KAL1883118.1"/>
    <property type="molecule type" value="Genomic_DNA"/>
</dbReference>
<dbReference type="PROSITE" id="PS50192">
    <property type="entry name" value="T_SNARE"/>
    <property type="match status" value="1"/>
</dbReference>
<proteinExistence type="inferred from homology"/>
<dbReference type="PANTHER" id="PTHR19305:SF9">
    <property type="entry name" value="SYNAPTOSOMAL-ASSOCIATED PROTEIN 29"/>
    <property type="match status" value="1"/>
</dbReference>
<comment type="caution">
    <text evidence="4">The sequence shown here is derived from an EMBL/GenBank/DDBJ whole genome shotgun (WGS) entry which is preliminary data.</text>
</comment>
<feature type="compositionally biased region" description="Gly residues" evidence="2">
    <location>
        <begin position="133"/>
        <end position="144"/>
    </location>
</feature>
<evidence type="ECO:0000259" key="3">
    <source>
        <dbReference type="PROSITE" id="PS50192"/>
    </source>
</evidence>
<feature type="compositionally biased region" description="Gly residues" evidence="2">
    <location>
        <begin position="56"/>
        <end position="67"/>
    </location>
</feature>
<evidence type="ECO:0000313" key="4">
    <source>
        <dbReference type="EMBL" id="KAL1883118.1"/>
    </source>
</evidence>
<evidence type="ECO:0000256" key="1">
    <source>
        <dbReference type="ARBA" id="ARBA00009480"/>
    </source>
</evidence>
<feature type="region of interest" description="Disordered" evidence="2">
    <location>
        <begin position="1"/>
        <end position="220"/>
    </location>
</feature>
<name>A0ABR3Y483_9PEZI</name>
<accession>A0ABR3Y483</accession>
<dbReference type="InterPro" id="IPR000727">
    <property type="entry name" value="T_SNARE_dom"/>
</dbReference>
<feature type="compositionally biased region" description="Basic and acidic residues" evidence="2">
    <location>
        <begin position="311"/>
        <end position="323"/>
    </location>
</feature>
<feature type="compositionally biased region" description="Basic and acidic residues" evidence="2">
    <location>
        <begin position="152"/>
        <end position="167"/>
    </location>
</feature>
<dbReference type="Gene3D" id="1.20.5.110">
    <property type="match status" value="2"/>
</dbReference>
<organism evidence="4 5">
    <name type="scientific">Phialemonium thermophilum</name>
    <dbReference type="NCBI Taxonomy" id="223376"/>
    <lineage>
        <taxon>Eukaryota</taxon>
        <taxon>Fungi</taxon>
        <taxon>Dikarya</taxon>
        <taxon>Ascomycota</taxon>
        <taxon>Pezizomycotina</taxon>
        <taxon>Sordariomycetes</taxon>
        <taxon>Sordariomycetidae</taxon>
        <taxon>Cephalothecales</taxon>
        <taxon>Cephalothecaceae</taxon>
        <taxon>Phialemonium</taxon>
    </lineage>
</organism>
<sequence length="436" mass="47790">MKKIGFGKKSDGDEDSNRSSLFGRKKSPREDNPYAQQPVEDTYAKLTPYQQAKSGLPGGPRPGGAGLPSGPAPRNAYNTPPPPYPGPQQSSGFAPDRIGAPGGYGNSRYDNAESAGPGGSRAPSYPTQSGLGSSRGPGGYGGLGRVDSTATDDNRDALLAGAKERQAQKYTTAASDRTGQSGTSGSYGGYGEQRQLSPEEQEKEDVRNMSQQIRDVRQESMRSLDRSLSIADQAIETGLATYARLGAQSERLYNTEKNLDLAANQSRVAGEKASELKTLNRSMFAVHVSNPFTSSKRAAERDQQVLERHRMEREQRQATRRDAFAANQRMETSFRDLNRQKPLLGMPKSSAAERSKHIFVDDDDDPELNAQDERDEEQIENRLSELHGKVGMLNLIGRNMGEEVDKQIVHIDRIAGKSDAVDDSVRMNREQLNRIR</sequence>
<evidence type="ECO:0000256" key="2">
    <source>
        <dbReference type="SAM" id="MobiDB-lite"/>
    </source>
</evidence>
<feature type="compositionally biased region" description="Basic and acidic residues" evidence="2">
    <location>
        <begin position="8"/>
        <end position="17"/>
    </location>
</feature>
<protein>
    <recommendedName>
        <fullName evidence="3">t-SNARE coiled-coil homology domain-containing protein</fullName>
    </recommendedName>
</protein>
<dbReference type="PANTHER" id="PTHR19305">
    <property type="entry name" value="SYNAPTOSOMAL ASSOCIATED PROTEIN"/>
    <property type="match status" value="1"/>
</dbReference>
<dbReference type="CDD" id="cd15857">
    <property type="entry name" value="SNARE_SEC9C"/>
    <property type="match status" value="1"/>
</dbReference>
<dbReference type="SUPFAM" id="SSF58038">
    <property type="entry name" value="SNARE fusion complex"/>
    <property type="match status" value="2"/>
</dbReference>
<keyword evidence="5" id="KW-1185">Reference proteome</keyword>
<evidence type="ECO:0000313" key="5">
    <source>
        <dbReference type="Proteomes" id="UP001586593"/>
    </source>
</evidence>
<feature type="compositionally biased region" description="Low complexity" evidence="2">
    <location>
        <begin position="68"/>
        <end position="78"/>
    </location>
</feature>
<dbReference type="CDD" id="cd15886">
    <property type="entry name" value="SNARE_SEC9N"/>
    <property type="match status" value="1"/>
</dbReference>
<reference evidence="4 5" key="1">
    <citation type="journal article" date="2024" name="Commun. Biol.">
        <title>Comparative genomic analysis of thermophilic fungi reveals convergent evolutionary adaptations and gene losses.</title>
        <authorList>
            <person name="Steindorff A.S."/>
            <person name="Aguilar-Pontes M.V."/>
            <person name="Robinson A.J."/>
            <person name="Andreopoulos B."/>
            <person name="LaButti K."/>
            <person name="Kuo A."/>
            <person name="Mondo S."/>
            <person name="Riley R."/>
            <person name="Otillar R."/>
            <person name="Haridas S."/>
            <person name="Lipzen A."/>
            <person name="Grimwood J."/>
            <person name="Schmutz J."/>
            <person name="Clum A."/>
            <person name="Reid I.D."/>
            <person name="Moisan M.C."/>
            <person name="Butler G."/>
            <person name="Nguyen T.T.M."/>
            <person name="Dewar K."/>
            <person name="Conant G."/>
            <person name="Drula E."/>
            <person name="Henrissat B."/>
            <person name="Hansel C."/>
            <person name="Singer S."/>
            <person name="Hutchinson M.I."/>
            <person name="de Vries R.P."/>
            <person name="Natvig D.O."/>
            <person name="Powell A.J."/>
            <person name="Tsang A."/>
            <person name="Grigoriev I.V."/>
        </authorList>
    </citation>
    <scope>NUCLEOTIDE SEQUENCE [LARGE SCALE GENOMIC DNA]</scope>
    <source>
        <strain evidence="4 5">ATCC 24622</strain>
    </source>
</reference>